<comment type="caution">
    <text evidence="1">The sequence shown here is derived from an EMBL/GenBank/DDBJ whole genome shotgun (WGS) entry which is preliminary data.</text>
</comment>
<evidence type="ECO:0000313" key="2">
    <source>
        <dbReference type="Proteomes" id="UP000821865"/>
    </source>
</evidence>
<dbReference type="EMBL" id="CM023478">
    <property type="protein sequence ID" value="KAH7934138.1"/>
    <property type="molecule type" value="Genomic_DNA"/>
</dbReference>
<reference evidence="1" key="1">
    <citation type="submission" date="2020-05" db="EMBL/GenBank/DDBJ databases">
        <title>Large-scale comparative analyses of tick genomes elucidate their genetic diversity and vector capacities.</title>
        <authorList>
            <person name="Jia N."/>
            <person name="Wang J."/>
            <person name="Shi W."/>
            <person name="Du L."/>
            <person name="Sun Y."/>
            <person name="Zhan W."/>
            <person name="Jiang J."/>
            <person name="Wang Q."/>
            <person name="Zhang B."/>
            <person name="Ji P."/>
            <person name="Sakyi L.B."/>
            <person name="Cui X."/>
            <person name="Yuan T."/>
            <person name="Jiang B."/>
            <person name="Yang W."/>
            <person name="Lam T.T.-Y."/>
            <person name="Chang Q."/>
            <person name="Ding S."/>
            <person name="Wang X."/>
            <person name="Zhu J."/>
            <person name="Ruan X."/>
            <person name="Zhao L."/>
            <person name="Wei J."/>
            <person name="Que T."/>
            <person name="Du C."/>
            <person name="Cheng J."/>
            <person name="Dai P."/>
            <person name="Han X."/>
            <person name="Huang E."/>
            <person name="Gao Y."/>
            <person name="Liu J."/>
            <person name="Shao H."/>
            <person name="Ye R."/>
            <person name="Li L."/>
            <person name="Wei W."/>
            <person name="Wang X."/>
            <person name="Wang C."/>
            <person name="Yang T."/>
            <person name="Huo Q."/>
            <person name="Li W."/>
            <person name="Guo W."/>
            <person name="Chen H."/>
            <person name="Zhou L."/>
            <person name="Ni X."/>
            <person name="Tian J."/>
            <person name="Zhou Y."/>
            <person name="Sheng Y."/>
            <person name="Liu T."/>
            <person name="Pan Y."/>
            <person name="Xia L."/>
            <person name="Li J."/>
            <person name="Zhao F."/>
            <person name="Cao W."/>
        </authorList>
    </citation>
    <scope>NUCLEOTIDE SEQUENCE</scope>
    <source>
        <strain evidence="1">Dsil-2018</strain>
    </source>
</reference>
<organism evidence="1 2">
    <name type="scientific">Dermacentor silvarum</name>
    <name type="common">Tick</name>
    <dbReference type="NCBI Taxonomy" id="543639"/>
    <lineage>
        <taxon>Eukaryota</taxon>
        <taxon>Metazoa</taxon>
        <taxon>Ecdysozoa</taxon>
        <taxon>Arthropoda</taxon>
        <taxon>Chelicerata</taxon>
        <taxon>Arachnida</taxon>
        <taxon>Acari</taxon>
        <taxon>Parasitiformes</taxon>
        <taxon>Ixodida</taxon>
        <taxon>Ixodoidea</taxon>
        <taxon>Ixodidae</taxon>
        <taxon>Rhipicephalinae</taxon>
        <taxon>Dermacentor</taxon>
    </lineage>
</organism>
<accession>A0ACB8C5L7</accession>
<keyword evidence="2" id="KW-1185">Reference proteome</keyword>
<protein>
    <submittedName>
        <fullName evidence="1">Uncharacterized protein</fullName>
    </submittedName>
</protein>
<gene>
    <name evidence="1" type="ORF">HPB49_021731</name>
</gene>
<evidence type="ECO:0000313" key="1">
    <source>
        <dbReference type="EMBL" id="KAH7934138.1"/>
    </source>
</evidence>
<proteinExistence type="predicted"/>
<name>A0ACB8C5L7_DERSI</name>
<sequence length="730" mass="80970">MQSPHPATPSTRQRSGVWCGRLTSALLSGSFVVAVLVLLAVLLFPRVRRPRHGIPCWSEQCGAYARALSASINSSRDPCEDFHRYLCDRWRPSSGGRWVLEDSLFAFHRAVMKNAAKATIPLKSQSGYEKAAALYKSCVNEPNSDELARFEASLHEHRLPWPAVDEGADALDVAIDLALNWHFAVFFYVYLVPAPASGEVTRSPASPPRLMFTDSFLGFGPSSLLQERERRAGNAQHICDLSEVLNERKGANNNVSHCRFLDNLQHSILVGLARNNETAVKHDDPSWTRYGNLERFARELTPSVSAKRWIRYLWKYLPGEFNSASVTVDVRSRRHMSQVGRLLDIVPNGDLLDFAGLSVVQGMGRFASSRLAILIYGDESTLAERHPQVCYRFVTELAPTLLTAQDVSLLLDPGRVIKAGEVFEALKRSVVSALRTASWLSEASRTAATSSVHESVLTYEAALTGEAEGGKGPAAETLPNFGDSFLRNLGSIPRTHWNLVHRDLQSSSPSARTLLLERTAAWADLWRQPDAFPATLREVVLPNVYMLGSVYPADAYESVNYGVVGSLLVRQLLAAASNAKRPATVEYLERRRKALKSGGLYDWDNVQRCVQNAFVQQAPNATAFRDDGSYLNAMFVLAASLRPLYEALSASPGYPEWSNGFERYSADQLFFLALCFPACGVREDGLEASQDELIRAAWCNVPLTMYDKFAEAFSCHDGDNMISHVICQLW</sequence>
<dbReference type="Proteomes" id="UP000821865">
    <property type="component" value="Chromosome 9"/>
</dbReference>